<protein>
    <submittedName>
        <fullName evidence="2">Polysaccharide deacetylase domain protein</fullName>
        <ecNumber evidence="2">3.-.-.-</ecNumber>
    </submittedName>
</protein>
<comment type="caution">
    <text evidence="2">The sequence shown here is derived from an EMBL/GenBank/DDBJ whole genome shotgun (WGS) entry which is preliminary data.</text>
</comment>
<dbReference type="InterPro" id="IPR011330">
    <property type="entry name" value="Glyco_hydro/deAcase_b/a-brl"/>
</dbReference>
<dbReference type="InterPro" id="IPR050248">
    <property type="entry name" value="Polysacc_deacetylase_ArnD"/>
</dbReference>
<gene>
    <name evidence="2" type="ORF">THIOM_000807</name>
</gene>
<dbReference type="Proteomes" id="UP000076962">
    <property type="component" value="Unassembled WGS sequence"/>
</dbReference>
<dbReference type="Pfam" id="PF01522">
    <property type="entry name" value="Polysacc_deac_1"/>
    <property type="match status" value="1"/>
</dbReference>
<evidence type="ECO:0000259" key="1">
    <source>
        <dbReference type="Pfam" id="PF01522"/>
    </source>
</evidence>
<dbReference type="EMBL" id="LUTY01000405">
    <property type="protein sequence ID" value="OAD23366.1"/>
    <property type="molecule type" value="Genomic_DNA"/>
</dbReference>
<dbReference type="AlphaFoldDB" id="A0A176S648"/>
<dbReference type="SUPFAM" id="SSF88713">
    <property type="entry name" value="Glycoside hydrolase/deacetylase"/>
    <property type="match status" value="1"/>
</dbReference>
<accession>A0A176S648</accession>
<evidence type="ECO:0000313" key="3">
    <source>
        <dbReference type="Proteomes" id="UP000076962"/>
    </source>
</evidence>
<dbReference type="GO" id="GO:0016810">
    <property type="term" value="F:hydrolase activity, acting on carbon-nitrogen (but not peptide) bonds"/>
    <property type="evidence" value="ECO:0007669"/>
    <property type="project" value="InterPro"/>
</dbReference>
<name>A0A176S648_9GAMM</name>
<dbReference type="InterPro" id="IPR002509">
    <property type="entry name" value="NODB_dom"/>
</dbReference>
<dbReference type="PANTHER" id="PTHR10587">
    <property type="entry name" value="GLYCOSYL TRANSFERASE-RELATED"/>
    <property type="match status" value="1"/>
</dbReference>
<keyword evidence="3" id="KW-1185">Reference proteome</keyword>
<dbReference type="PANTHER" id="PTHR10587:SF137">
    <property type="entry name" value="4-DEOXY-4-FORMAMIDO-L-ARABINOSE-PHOSPHOUNDECAPRENOL DEFORMYLASE ARND-RELATED"/>
    <property type="match status" value="1"/>
</dbReference>
<dbReference type="EC" id="3.-.-.-" evidence="2"/>
<reference evidence="2 3" key="1">
    <citation type="submission" date="2016-05" db="EMBL/GenBank/DDBJ databases">
        <title>Single-cell genome of chain-forming Candidatus Thiomargarita nelsonii and comparison to other large sulfur-oxidizing bacteria.</title>
        <authorList>
            <person name="Winkel M."/>
            <person name="Salman V."/>
            <person name="Woyke T."/>
            <person name="Schulz-Vogt H."/>
            <person name="Richter M."/>
            <person name="Flood B."/>
            <person name="Bailey J."/>
            <person name="Amann R."/>
            <person name="Mussmann M."/>
        </authorList>
    </citation>
    <scope>NUCLEOTIDE SEQUENCE [LARGE SCALE GENOMIC DNA]</scope>
    <source>
        <strain evidence="2 3">THI036</strain>
    </source>
</reference>
<organism evidence="2 3">
    <name type="scientific">Candidatus Thiomargarita nelsonii</name>
    <dbReference type="NCBI Taxonomy" id="1003181"/>
    <lineage>
        <taxon>Bacteria</taxon>
        <taxon>Pseudomonadati</taxon>
        <taxon>Pseudomonadota</taxon>
        <taxon>Gammaproteobacteria</taxon>
        <taxon>Thiotrichales</taxon>
        <taxon>Thiotrichaceae</taxon>
        <taxon>Thiomargarita</taxon>
    </lineage>
</organism>
<sequence>MLPDQQRLVALGLSIAEAGHELGCHGQSHLNAWKVWPWQALSDIQLGYRTLGDAVSADSPFRPPYGKLVLPTWWALRLRRVPIGWWTVDSGDTHARLPQSDEVVKKVKSAGGGVVLLHDFDRQGNQAAVRADFVLETTAALLEAALVENWKVQPLGRLLR</sequence>
<dbReference type="GO" id="GO:0005975">
    <property type="term" value="P:carbohydrate metabolic process"/>
    <property type="evidence" value="ECO:0007669"/>
    <property type="project" value="InterPro"/>
</dbReference>
<proteinExistence type="predicted"/>
<feature type="domain" description="NodB homology" evidence="1">
    <location>
        <begin position="15"/>
        <end position="69"/>
    </location>
</feature>
<evidence type="ECO:0000313" key="2">
    <source>
        <dbReference type="EMBL" id="OAD23366.1"/>
    </source>
</evidence>
<keyword evidence="2" id="KW-0378">Hydrolase</keyword>
<dbReference type="Gene3D" id="3.20.20.370">
    <property type="entry name" value="Glycoside hydrolase/deacetylase"/>
    <property type="match status" value="1"/>
</dbReference>